<name>A0ABS8BA62_9ACTN</name>
<evidence type="ECO:0000256" key="1">
    <source>
        <dbReference type="SAM" id="Phobius"/>
    </source>
</evidence>
<proteinExistence type="predicted"/>
<dbReference type="RefSeq" id="WP_226728579.1">
    <property type="nucleotide sequence ID" value="NZ_JAJAUY010000077.1"/>
</dbReference>
<dbReference type="Proteomes" id="UP001199054">
    <property type="component" value="Unassembled WGS sequence"/>
</dbReference>
<dbReference type="EMBL" id="JAJAUY010000077">
    <property type="protein sequence ID" value="MCB5181495.1"/>
    <property type="molecule type" value="Genomic_DNA"/>
</dbReference>
<comment type="caution">
    <text evidence="2">The sequence shown here is derived from an EMBL/GenBank/DDBJ whole genome shotgun (WGS) entry which is preliminary data.</text>
</comment>
<keyword evidence="1" id="KW-0472">Membrane</keyword>
<accession>A0ABS8BA62</accession>
<keyword evidence="1" id="KW-0812">Transmembrane</keyword>
<reference evidence="2 3" key="1">
    <citation type="submission" date="2021-10" db="EMBL/GenBank/DDBJ databases">
        <title>Streptomyces sp. strain SMC 277, a novel streptomycete isolated from soil.</title>
        <authorList>
            <person name="Chanama M."/>
        </authorList>
    </citation>
    <scope>NUCLEOTIDE SEQUENCE [LARGE SCALE GENOMIC DNA]</scope>
    <source>
        <strain evidence="2 3">SMC 277</strain>
    </source>
</reference>
<keyword evidence="1" id="KW-1133">Transmembrane helix</keyword>
<gene>
    <name evidence="2" type="ORF">LG632_19165</name>
</gene>
<keyword evidence="3" id="KW-1185">Reference proteome</keyword>
<evidence type="ECO:0000313" key="3">
    <source>
        <dbReference type="Proteomes" id="UP001199054"/>
    </source>
</evidence>
<organism evidence="2 3">
    <name type="scientific">Streptomyces antimicrobicus</name>
    <dbReference type="NCBI Taxonomy" id="2883108"/>
    <lineage>
        <taxon>Bacteria</taxon>
        <taxon>Bacillati</taxon>
        <taxon>Actinomycetota</taxon>
        <taxon>Actinomycetes</taxon>
        <taxon>Kitasatosporales</taxon>
        <taxon>Streptomycetaceae</taxon>
        <taxon>Streptomyces</taxon>
    </lineage>
</organism>
<protein>
    <submittedName>
        <fullName evidence="2">Uncharacterized protein</fullName>
    </submittedName>
</protein>
<evidence type="ECO:0000313" key="2">
    <source>
        <dbReference type="EMBL" id="MCB5181495.1"/>
    </source>
</evidence>
<sequence length="45" mass="5109">MTAFQYAVGLFFALLAMAVVGLGLVALVVYRPRRVRLPRHDRHAR</sequence>
<feature type="transmembrane region" description="Helical" evidence="1">
    <location>
        <begin position="6"/>
        <end position="30"/>
    </location>
</feature>